<protein>
    <recommendedName>
        <fullName evidence="1">DUF4180 domain-containing protein</fullName>
    </recommendedName>
</protein>
<dbReference type="Pfam" id="PF13788">
    <property type="entry name" value="DUF4180"/>
    <property type="match status" value="1"/>
</dbReference>
<dbReference type="OrthoDB" id="8595425at2"/>
<dbReference type="STRING" id="717606.PaecuDRAFT_2574"/>
<feature type="domain" description="DUF4180" evidence="1">
    <location>
        <begin position="9"/>
        <end position="118"/>
    </location>
</feature>
<dbReference type="RefSeq" id="WP_006038566.1">
    <property type="nucleotide sequence ID" value="NZ_AEDD01000006.1"/>
</dbReference>
<organism evidence="2 3">
    <name type="scientific">Paenibacillus curdlanolyticus YK9</name>
    <dbReference type="NCBI Taxonomy" id="717606"/>
    <lineage>
        <taxon>Bacteria</taxon>
        <taxon>Bacillati</taxon>
        <taxon>Bacillota</taxon>
        <taxon>Bacilli</taxon>
        <taxon>Bacillales</taxon>
        <taxon>Paenibacillaceae</taxon>
        <taxon>Paenibacillus</taxon>
    </lineage>
</organism>
<keyword evidence="3" id="KW-1185">Reference proteome</keyword>
<proteinExistence type="predicted"/>
<dbReference type="EMBL" id="AEDD01000006">
    <property type="protein sequence ID" value="EFM10662.1"/>
    <property type="molecule type" value="Genomic_DNA"/>
</dbReference>
<accession>E0IA85</accession>
<name>E0IA85_9BACL</name>
<gene>
    <name evidence="2" type="ORF">PaecuDRAFT_2574</name>
</gene>
<reference evidence="2 3" key="1">
    <citation type="submission" date="2010-07" db="EMBL/GenBank/DDBJ databases">
        <title>The draft genome of Paenibacillus curdlanolyticus YK9.</title>
        <authorList>
            <consortium name="US DOE Joint Genome Institute (JGI-PGF)"/>
            <person name="Lucas S."/>
            <person name="Copeland A."/>
            <person name="Lapidus A."/>
            <person name="Cheng J.-F."/>
            <person name="Bruce D."/>
            <person name="Goodwin L."/>
            <person name="Pitluck S."/>
            <person name="Land M.L."/>
            <person name="Hauser L."/>
            <person name="Chang Y.-J."/>
            <person name="Jeffries C."/>
            <person name="Anderson I.J."/>
            <person name="Johnson E."/>
            <person name="Loganathan U."/>
            <person name="Mulhopadhyay B."/>
            <person name="Kyrpides N."/>
            <person name="Woyke T.J."/>
        </authorList>
    </citation>
    <scope>NUCLEOTIDE SEQUENCE [LARGE SCALE GENOMIC DNA]</scope>
    <source>
        <strain evidence="2 3">YK9</strain>
    </source>
</reference>
<dbReference type="InterPro" id="IPR025438">
    <property type="entry name" value="DUF4180"/>
</dbReference>
<dbReference type="AlphaFoldDB" id="E0IA85"/>
<evidence type="ECO:0000313" key="3">
    <source>
        <dbReference type="Proteomes" id="UP000005387"/>
    </source>
</evidence>
<evidence type="ECO:0000313" key="2">
    <source>
        <dbReference type="EMBL" id="EFM10662.1"/>
    </source>
</evidence>
<dbReference type="eggNOG" id="ENOG5032Z57">
    <property type="taxonomic scope" value="Bacteria"/>
</dbReference>
<evidence type="ECO:0000259" key="1">
    <source>
        <dbReference type="Pfam" id="PF13788"/>
    </source>
</evidence>
<dbReference type="Proteomes" id="UP000005387">
    <property type="component" value="Unassembled WGS sequence"/>
</dbReference>
<sequence>MNITVNEKDGSRVAVISSDSLIIKNVDDALDLLADVHYNHGCDKMLVRKENIVEDFFELSTRLAGEILQKYTNYQMAIAIVGEFGSYNSKSLNDFIYECNQGKKIVFRSTEEEALEALHSID</sequence>